<organism evidence="2 3">
    <name type="scientific">Enterobacter cloacae</name>
    <dbReference type="NCBI Taxonomy" id="550"/>
    <lineage>
        <taxon>Bacteria</taxon>
        <taxon>Pseudomonadati</taxon>
        <taxon>Pseudomonadota</taxon>
        <taxon>Gammaproteobacteria</taxon>
        <taxon>Enterobacterales</taxon>
        <taxon>Enterobacteriaceae</taxon>
        <taxon>Enterobacter</taxon>
        <taxon>Enterobacter cloacae complex</taxon>
    </lineage>
</organism>
<gene>
    <name evidence="2" type="ORF">EGK68_24805</name>
</gene>
<reference evidence="2 3" key="1">
    <citation type="submission" date="2018-10" db="EMBL/GenBank/DDBJ databases">
        <title>Transmission dynamics of multidrug resistant bacteria on intensive care unit surfaces.</title>
        <authorList>
            <person name="D'Souza A.W."/>
            <person name="Potter R.F."/>
            <person name="Wallace M."/>
            <person name="Shupe A."/>
            <person name="Patel S."/>
            <person name="Sun S."/>
            <person name="Gul D."/>
            <person name="Kwon J.H."/>
            <person name="Andleeb S."/>
            <person name="Burnham C.-A.D."/>
            <person name="Dantas G."/>
        </authorList>
    </citation>
    <scope>NUCLEOTIDE SEQUENCE [LARGE SCALE GENOMIC DNA]</scope>
    <source>
        <strain evidence="2 3">EC_073</strain>
    </source>
</reference>
<protein>
    <submittedName>
        <fullName evidence="2">Uncharacterized protein</fullName>
    </submittedName>
</protein>
<feature type="transmembrane region" description="Helical" evidence="1">
    <location>
        <begin position="7"/>
        <end position="24"/>
    </location>
</feature>
<accession>A0A3R9AZV4</accession>
<dbReference type="EMBL" id="RHWT01000064">
    <property type="protein sequence ID" value="RSB24428.1"/>
    <property type="molecule type" value="Genomic_DNA"/>
</dbReference>
<evidence type="ECO:0000313" key="2">
    <source>
        <dbReference type="EMBL" id="RSB24428.1"/>
    </source>
</evidence>
<name>A0A3R9AZV4_ENTCL</name>
<dbReference type="AlphaFoldDB" id="A0A3R9AZV4"/>
<dbReference type="Proteomes" id="UP000275321">
    <property type="component" value="Unassembled WGS sequence"/>
</dbReference>
<evidence type="ECO:0000256" key="1">
    <source>
        <dbReference type="SAM" id="Phobius"/>
    </source>
</evidence>
<keyword evidence="1" id="KW-1133">Transmembrane helix</keyword>
<proteinExistence type="predicted"/>
<feature type="transmembrane region" description="Helical" evidence="1">
    <location>
        <begin position="36"/>
        <end position="56"/>
    </location>
</feature>
<sequence>MKQFLNFLIYLLFFIIAFTLLKYAEVLEFDEVSRPGIVSRFLIALIVLIAVTRWGVNLLNRLINR</sequence>
<keyword evidence="1" id="KW-0472">Membrane</keyword>
<keyword evidence="1" id="KW-0812">Transmembrane</keyword>
<evidence type="ECO:0000313" key="3">
    <source>
        <dbReference type="Proteomes" id="UP000275321"/>
    </source>
</evidence>
<comment type="caution">
    <text evidence="2">The sequence shown here is derived from an EMBL/GenBank/DDBJ whole genome shotgun (WGS) entry which is preliminary data.</text>
</comment>